<evidence type="ECO:0000313" key="2">
    <source>
        <dbReference type="Proteomes" id="UP000326799"/>
    </source>
</evidence>
<proteinExistence type="predicted"/>
<keyword evidence="2" id="KW-1185">Reference proteome</keyword>
<gene>
    <name evidence="1" type="ORF">BDV33DRAFT_201700</name>
</gene>
<reference evidence="1 2" key="1">
    <citation type="submission" date="2019-04" db="EMBL/GenBank/DDBJ databases">
        <title>Fungal friends and foes A comparative genomics study of 23 Aspergillus species from section Flavi.</title>
        <authorList>
            <consortium name="DOE Joint Genome Institute"/>
            <person name="Kjaerbolling I."/>
            <person name="Vesth T.C."/>
            <person name="Frisvad J.C."/>
            <person name="Nybo J.L."/>
            <person name="Theobald S."/>
            <person name="Kildgaard S."/>
            <person name="Petersen T.I."/>
            <person name="Kuo A."/>
            <person name="Sato A."/>
            <person name="Lyhne E.K."/>
            <person name="Kogle M.E."/>
            <person name="Wiebenga A."/>
            <person name="Kun R.S."/>
            <person name="Lubbers R.J."/>
            <person name="Makela M.R."/>
            <person name="Barry K."/>
            <person name="Chovatia M."/>
            <person name="Clum A."/>
            <person name="Daum C."/>
            <person name="Haridas S."/>
            <person name="He G."/>
            <person name="LaButti K."/>
            <person name="Lipzen A."/>
            <person name="Mondo S."/>
            <person name="Pangilinan J."/>
            <person name="Riley R."/>
            <person name="Salamov A."/>
            <person name="Simmons B.A."/>
            <person name="Magnuson J.K."/>
            <person name="Henrissat B."/>
            <person name="Mortensen U.H."/>
            <person name="Larsen T.O."/>
            <person name="De vries R.P."/>
            <person name="Grigoriev I.V."/>
            <person name="Machida M."/>
            <person name="Baker S.E."/>
            <person name="Andersen M.R."/>
        </authorList>
    </citation>
    <scope>NUCLEOTIDE SEQUENCE [LARGE SCALE GENOMIC DNA]</scope>
    <source>
        <strain evidence="1 2">CBS 126849</strain>
    </source>
</reference>
<evidence type="ECO:0000313" key="1">
    <source>
        <dbReference type="EMBL" id="KAB8222205.1"/>
    </source>
</evidence>
<name>A0A5N6EYT6_9EURO</name>
<dbReference type="Proteomes" id="UP000326799">
    <property type="component" value="Unassembled WGS sequence"/>
</dbReference>
<organism evidence="1 2">
    <name type="scientific">Aspergillus novoparasiticus</name>
    <dbReference type="NCBI Taxonomy" id="986946"/>
    <lineage>
        <taxon>Eukaryota</taxon>
        <taxon>Fungi</taxon>
        <taxon>Dikarya</taxon>
        <taxon>Ascomycota</taxon>
        <taxon>Pezizomycotina</taxon>
        <taxon>Eurotiomycetes</taxon>
        <taxon>Eurotiomycetidae</taxon>
        <taxon>Eurotiales</taxon>
        <taxon>Aspergillaceae</taxon>
        <taxon>Aspergillus</taxon>
        <taxon>Aspergillus subgen. Circumdati</taxon>
    </lineage>
</organism>
<dbReference type="EMBL" id="ML733414">
    <property type="protein sequence ID" value="KAB8222205.1"/>
    <property type="molecule type" value="Genomic_DNA"/>
</dbReference>
<sequence length="75" mass="8072">MFGSSLMAEDRKILIVLAGDLSGIKKLASYLKGVIARETITVSDKSEKAALLKIIGMISKGLAKGYYMLPRGENP</sequence>
<dbReference type="AlphaFoldDB" id="A0A5N6EYT6"/>
<protein>
    <submittedName>
        <fullName evidence="1">Uncharacterized protein</fullName>
    </submittedName>
</protein>
<accession>A0A5N6EYT6</accession>